<reference evidence="2 3" key="1">
    <citation type="journal article" date="2018" name="Mol. Ecol.">
        <title>The obligate alkalophilic soda-lake fungus Sodiomyces alkalinus has shifted to a protein diet.</title>
        <authorList>
            <person name="Grum-Grzhimaylo A.A."/>
            <person name="Falkoski D.L."/>
            <person name="van den Heuvel J."/>
            <person name="Valero-Jimenez C.A."/>
            <person name="Min B."/>
            <person name="Choi I.G."/>
            <person name="Lipzen A."/>
            <person name="Daum C.G."/>
            <person name="Aanen D.K."/>
            <person name="Tsang A."/>
            <person name="Henrissat B."/>
            <person name="Bilanenko E.N."/>
            <person name="de Vries R.P."/>
            <person name="van Kan J.A.L."/>
            <person name="Grigoriev I.V."/>
            <person name="Debets A.J.M."/>
        </authorList>
    </citation>
    <scope>NUCLEOTIDE SEQUENCE [LARGE SCALE GENOMIC DNA]</scope>
    <source>
        <strain evidence="2 3">F11</strain>
    </source>
</reference>
<evidence type="ECO:0000256" key="1">
    <source>
        <dbReference type="RuleBase" id="RU365099"/>
    </source>
</evidence>
<dbReference type="OrthoDB" id="538640at2759"/>
<gene>
    <name evidence="1" type="primary">AIM41</name>
    <name evidence="2" type="ORF">SODALDRAFT_333245</name>
</gene>
<protein>
    <recommendedName>
        <fullName evidence="1">Altered inheritance of mitochondria protein 41</fullName>
    </recommendedName>
</protein>
<evidence type="ECO:0000313" key="3">
    <source>
        <dbReference type="Proteomes" id="UP000272025"/>
    </source>
</evidence>
<dbReference type="STRING" id="1314773.A0A3N2PVV7"/>
<keyword evidence="1" id="KW-0496">Mitochondrion</keyword>
<keyword evidence="3" id="KW-1185">Reference proteome</keyword>
<dbReference type="InterPro" id="IPR042184">
    <property type="entry name" value="YqeY/Aim41_N"/>
</dbReference>
<dbReference type="PANTHER" id="PTHR28055:SF1">
    <property type="entry name" value="ALTERED INHERITANCE OF MITOCHONDRIA PROTEIN 41, MITOCHONDRIAL"/>
    <property type="match status" value="1"/>
</dbReference>
<dbReference type="InterPro" id="IPR023168">
    <property type="entry name" value="GatB_Yqey_C_2"/>
</dbReference>
<dbReference type="GO" id="GO:0005739">
    <property type="term" value="C:mitochondrion"/>
    <property type="evidence" value="ECO:0007669"/>
    <property type="project" value="UniProtKB-SubCell"/>
</dbReference>
<sequence length="200" mass="21587">MASRQATHWLRALRPLRIQPWRSYHPTPQLFSVAASSSAPATPPLLATLKSDLKTAMRSKDAQRLTVLRAVLSATNNAAKTSSPVTTNLDLVALLRKSLRGSREASAQARDADRPDLAEKEDAQARILEEYIAASGVETVSEAQVRDLVRAAIEEARAAGAEGKQVVGRVMKAVTRALKGRDVEVDAKEISKLVSQALQA</sequence>
<dbReference type="Gene3D" id="1.10.10.410">
    <property type="match status" value="1"/>
</dbReference>
<evidence type="ECO:0000313" key="2">
    <source>
        <dbReference type="EMBL" id="ROT38631.1"/>
    </source>
</evidence>
<dbReference type="SUPFAM" id="SSF89095">
    <property type="entry name" value="GatB/YqeY motif"/>
    <property type="match status" value="1"/>
</dbReference>
<dbReference type="Pfam" id="PF09424">
    <property type="entry name" value="YqeY"/>
    <property type="match status" value="1"/>
</dbReference>
<dbReference type="InterPro" id="IPR003789">
    <property type="entry name" value="Asn/Gln_tRNA_amidoTrase-B-like"/>
</dbReference>
<organism evidence="2 3">
    <name type="scientific">Sodiomyces alkalinus (strain CBS 110278 / VKM F-3762 / F11)</name>
    <name type="common">Alkaliphilic filamentous fungus</name>
    <dbReference type="NCBI Taxonomy" id="1314773"/>
    <lineage>
        <taxon>Eukaryota</taxon>
        <taxon>Fungi</taxon>
        <taxon>Dikarya</taxon>
        <taxon>Ascomycota</taxon>
        <taxon>Pezizomycotina</taxon>
        <taxon>Sordariomycetes</taxon>
        <taxon>Hypocreomycetidae</taxon>
        <taxon>Glomerellales</taxon>
        <taxon>Plectosphaerellaceae</taxon>
        <taxon>Sodiomyces</taxon>
    </lineage>
</organism>
<comment type="subcellular location">
    <subcellularLocation>
        <location evidence="1">Mitochondrion</location>
    </subcellularLocation>
</comment>
<dbReference type="InterPro" id="IPR019004">
    <property type="entry name" value="YqeY/Aim41"/>
</dbReference>
<dbReference type="AlphaFoldDB" id="A0A3N2PVV7"/>
<dbReference type="EMBL" id="ML119055">
    <property type="protein sequence ID" value="ROT38631.1"/>
    <property type="molecule type" value="Genomic_DNA"/>
</dbReference>
<proteinExistence type="inferred from homology"/>
<name>A0A3N2PVV7_SODAK</name>
<comment type="similarity">
    <text evidence="1">Belongs to the AIM41 family.</text>
</comment>
<dbReference type="PANTHER" id="PTHR28055">
    <property type="entry name" value="ALTERED INHERITANCE OF MITOCHONDRIA PROTEIN 41, MITOCHONDRIAL"/>
    <property type="match status" value="1"/>
</dbReference>
<dbReference type="Proteomes" id="UP000272025">
    <property type="component" value="Unassembled WGS sequence"/>
</dbReference>
<dbReference type="Gene3D" id="1.10.1510.10">
    <property type="entry name" value="Uncharacterised protein YqeY/AIM41 PF09424, N-terminal domain"/>
    <property type="match status" value="1"/>
</dbReference>
<dbReference type="GO" id="GO:0016884">
    <property type="term" value="F:carbon-nitrogen ligase activity, with glutamine as amido-N-donor"/>
    <property type="evidence" value="ECO:0007669"/>
    <property type="project" value="UniProtKB-UniRule"/>
</dbReference>
<accession>A0A3N2PVV7</accession>